<evidence type="ECO:0000313" key="3">
    <source>
        <dbReference type="Proteomes" id="UP000193922"/>
    </source>
</evidence>
<accession>A0A1Y1W551</accession>
<gene>
    <name evidence="2" type="ORF">DL89DRAFT_181343</name>
</gene>
<comment type="caution">
    <text evidence="2">The sequence shown here is derived from an EMBL/GenBank/DDBJ whole genome shotgun (WGS) entry which is preliminary data.</text>
</comment>
<organism evidence="2 3">
    <name type="scientific">Linderina pennispora</name>
    <dbReference type="NCBI Taxonomy" id="61395"/>
    <lineage>
        <taxon>Eukaryota</taxon>
        <taxon>Fungi</taxon>
        <taxon>Fungi incertae sedis</taxon>
        <taxon>Zoopagomycota</taxon>
        <taxon>Kickxellomycotina</taxon>
        <taxon>Kickxellomycetes</taxon>
        <taxon>Kickxellales</taxon>
        <taxon>Kickxellaceae</taxon>
        <taxon>Linderina</taxon>
    </lineage>
</organism>
<protein>
    <submittedName>
        <fullName evidence="2">Uncharacterized protein</fullName>
    </submittedName>
</protein>
<dbReference type="RefSeq" id="XP_040742429.1">
    <property type="nucleotide sequence ID" value="XM_040883900.1"/>
</dbReference>
<keyword evidence="3" id="KW-1185">Reference proteome</keyword>
<feature type="compositionally biased region" description="Polar residues" evidence="1">
    <location>
        <begin position="242"/>
        <end position="261"/>
    </location>
</feature>
<name>A0A1Y1W551_9FUNG</name>
<feature type="region of interest" description="Disordered" evidence="1">
    <location>
        <begin position="236"/>
        <end position="261"/>
    </location>
</feature>
<reference evidence="2 3" key="1">
    <citation type="submission" date="2016-07" db="EMBL/GenBank/DDBJ databases">
        <title>Pervasive Adenine N6-methylation of Active Genes in Fungi.</title>
        <authorList>
            <consortium name="DOE Joint Genome Institute"/>
            <person name="Mondo S.J."/>
            <person name="Dannebaum R.O."/>
            <person name="Kuo R.C."/>
            <person name="Labutti K."/>
            <person name="Haridas S."/>
            <person name="Kuo A."/>
            <person name="Salamov A."/>
            <person name="Ahrendt S.R."/>
            <person name="Lipzen A."/>
            <person name="Sullivan W."/>
            <person name="Andreopoulos W.B."/>
            <person name="Clum A."/>
            <person name="Lindquist E."/>
            <person name="Daum C."/>
            <person name="Ramamoorthy G.K."/>
            <person name="Gryganskyi A."/>
            <person name="Culley D."/>
            <person name="Magnuson J.K."/>
            <person name="James T.Y."/>
            <person name="O'Malley M.A."/>
            <person name="Stajich J.E."/>
            <person name="Spatafora J.W."/>
            <person name="Visel A."/>
            <person name="Grigoriev I.V."/>
        </authorList>
    </citation>
    <scope>NUCLEOTIDE SEQUENCE [LARGE SCALE GENOMIC DNA]</scope>
    <source>
        <strain evidence="2 3">ATCC 12442</strain>
    </source>
</reference>
<evidence type="ECO:0000256" key="1">
    <source>
        <dbReference type="SAM" id="MobiDB-lite"/>
    </source>
</evidence>
<sequence length="484" mass="53218">MQANLPPLVQPPALDLPSQRKIHWFQSPRYAPAYREPRSGKDVVLLDDDSSGADNLGDTDHYNIYRSPRLMAGDSNMSEYFVSGSSARLHRKLTTASIVSTAVGSTSSTLHDGANASPRMTRAYRQLPQQRIPAFPHTSSPHLTAGANATTERPMCPYCRSLNTPCNQLHSILERLDQTDVYVKNVARHATVVDALLADLRAQSSVLAETLASSQARASSLSQTVTDAIDRASQNLRRRSASHATAPQTTSVHGPESVSTMRSRLDNYRTLSKKARDLDLRSQLMATVVEARTHQEETGRSFRVENDKSAHLYSWIQDAVAISAHATSASEAEFPDGPVRRRRTLATLGEAAFDQPAPMSPREPVSSRASTGSRANRKPRRSGGKHHRHHRRPIQPIPVRAQRIGEQWEQLQALMDEMMLDDQNEQVAAAEPAYDRELAAGIAADGLKLVQRVLKSTLESLDKVKAQGSPVQEPACENAEIPAM</sequence>
<dbReference type="EMBL" id="MCFD01000009">
    <property type="protein sequence ID" value="ORX68647.1"/>
    <property type="molecule type" value="Genomic_DNA"/>
</dbReference>
<proteinExistence type="predicted"/>
<dbReference type="OrthoDB" id="5534073at2759"/>
<feature type="region of interest" description="Disordered" evidence="1">
    <location>
        <begin position="349"/>
        <end position="395"/>
    </location>
</feature>
<dbReference type="GeneID" id="63800548"/>
<feature type="compositionally biased region" description="Basic residues" evidence="1">
    <location>
        <begin position="375"/>
        <end position="393"/>
    </location>
</feature>
<dbReference type="AlphaFoldDB" id="A0A1Y1W551"/>
<dbReference type="Proteomes" id="UP000193922">
    <property type="component" value="Unassembled WGS sequence"/>
</dbReference>
<evidence type="ECO:0000313" key="2">
    <source>
        <dbReference type="EMBL" id="ORX68647.1"/>
    </source>
</evidence>